<dbReference type="PANTHER" id="PTHR43394">
    <property type="entry name" value="ATP-DEPENDENT PERMEASE MDL1, MITOCHONDRIAL"/>
    <property type="match status" value="1"/>
</dbReference>
<dbReference type="InterPro" id="IPR011527">
    <property type="entry name" value="ABC1_TM_dom"/>
</dbReference>
<evidence type="ECO:0000256" key="7">
    <source>
        <dbReference type="SAM" id="MobiDB-lite"/>
    </source>
</evidence>
<feature type="transmembrane region" description="Helical" evidence="8">
    <location>
        <begin position="31"/>
        <end position="52"/>
    </location>
</feature>
<dbReference type="InterPro" id="IPR003593">
    <property type="entry name" value="AAA+_ATPase"/>
</dbReference>
<name>A0A100JIQ2_STRSC</name>
<dbReference type="PROSITE" id="PS50893">
    <property type="entry name" value="ABC_TRANSPORTER_2"/>
    <property type="match status" value="1"/>
</dbReference>
<accession>A0A100JIQ2</accession>
<comment type="subcellular location">
    <subcellularLocation>
        <location evidence="1">Cell membrane</location>
        <topology evidence="1">Multi-pass membrane protein</topology>
    </subcellularLocation>
</comment>
<gene>
    <name evidence="11" type="primary">msbA_2</name>
    <name evidence="11" type="ORF">SsS58_00604</name>
</gene>
<dbReference type="GO" id="GO:0005886">
    <property type="term" value="C:plasma membrane"/>
    <property type="evidence" value="ECO:0007669"/>
    <property type="project" value="UniProtKB-SubCell"/>
</dbReference>
<sequence>MTTLCEAGAPGPAAASVPLLRSTVRHSGPRCTTLALVSVASAGANLALPLALGRALDLLLAGDPGGARWVLWSTGLVLAVAALDAVETVLAGTTSARSTAWLRHRLIGHVLAVGPRAVGRFGPGDLVARLVGNAAQTGTTPATTAALLAALAGPLGAVAALGLIDPLLMLVFLAGAPLLALVLRALARGSSDCVARYQRAQGRIAGALAEAVAGHRTIAAAGIADRTVARVLGPLPALSREGHRMWRVQGRAAARTAAVAPLLQLSVVATAGVLLTRHRLSVGELLAASRYAVLAAGIGVLVGHVSGLVRARAGAERLAEVLAEPPTPYGGRTLPPPDRGLPVGRLELRSVTVRRGGRAVLDGIDLVVPGGSTLAIVGRSGAGKSLLAAVAGRLTDPDEGEVRLDGVPLRALDRRELRAAVAHAFERPALLGGSVADTIAFGVPRPSPARVREAARAAHADAFVRRLPDGYATACADAPLSGGEAQRLGLARAFARDSRLLVLDDALSSLDTVTEHHITEALLGSTGGSRLVIAHRVTTAARADAVAWLDGGKVRAVGPHAVLWRTAAYRDLFGEGAGADAPAGEEDRAVPPGRDGLRDTGSGTPPHGGG</sequence>
<dbReference type="OrthoDB" id="9806127at2"/>
<dbReference type="SUPFAM" id="SSF90123">
    <property type="entry name" value="ABC transporter transmembrane region"/>
    <property type="match status" value="1"/>
</dbReference>
<dbReference type="Proteomes" id="UP000067448">
    <property type="component" value="Unassembled WGS sequence"/>
</dbReference>
<feature type="transmembrane region" description="Helical" evidence="8">
    <location>
        <begin position="72"/>
        <end position="93"/>
    </location>
</feature>
<keyword evidence="2 8" id="KW-0812">Transmembrane</keyword>
<feature type="domain" description="ABC transporter" evidence="9">
    <location>
        <begin position="346"/>
        <end position="576"/>
    </location>
</feature>
<organism evidence="11 12">
    <name type="scientific">Streptomyces scabiei</name>
    <dbReference type="NCBI Taxonomy" id="1930"/>
    <lineage>
        <taxon>Bacteria</taxon>
        <taxon>Bacillati</taxon>
        <taxon>Actinomycetota</taxon>
        <taxon>Actinomycetes</taxon>
        <taxon>Kitasatosporales</taxon>
        <taxon>Streptomycetaceae</taxon>
        <taxon>Streptomyces</taxon>
    </lineage>
</organism>
<reference evidence="11 12" key="2">
    <citation type="journal article" date="2016" name="Genome Announc.">
        <title>Draft Genome Sequences of Streptomyces scabiei S58, Streptomyces turgidiscabies T45, and Streptomyces acidiscabies a10, the Pathogens of Potato Common Scab, Isolated in Japan.</title>
        <authorList>
            <person name="Tomihama T."/>
            <person name="Nishi Y."/>
            <person name="Sakai M."/>
            <person name="Ikenaga M."/>
            <person name="Okubo T."/>
            <person name="Ikeda S."/>
        </authorList>
    </citation>
    <scope>NUCLEOTIDE SEQUENCE [LARGE SCALE GENOMIC DNA]</scope>
    <source>
        <strain evidence="11 12">S58</strain>
    </source>
</reference>
<dbReference type="PANTHER" id="PTHR43394:SF1">
    <property type="entry name" value="ATP-BINDING CASSETTE SUB-FAMILY B MEMBER 10, MITOCHONDRIAL"/>
    <property type="match status" value="1"/>
</dbReference>
<dbReference type="GO" id="GO:0016887">
    <property type="term" value="F:ATP hydrolysis activity"/>
    <property type="evidence" value="ECO:0007669"/>
    <property type="project" value="InterPro"/>
</dbReference>
<evidence type="ECO:0000313" key="11">
    <source>
        <dbReference type="EMBL" id="GAQ60264.1"/>
    </source>
</evidence>
<dbReference type="InterPro" id="IPR036640">
    <property type="entry name" value="ABC1_TM_sf"/>
</dbReference>
<dbReference type="InterPro" id="IPR017871">
    <property type="entry name" value="ABC_transporter-like_CS"/>
</dbReference>
<evidence type="ECO:0000313" key="12">
    <source>
        <dbReference type="Proteomes" id="UP000067448"/>
    </source>
</evidence>
<comment type="caution">
    <text evidence="11">The sequence shown here is derived from an EMBL/GenBank/DDBJ whole genome shotgun (WGS) entry which is preliminary data.</text>
</comment>
<keyword evidence="3" id="KW-0547">Nucleotide-binding</keyword>
<dbReference type="Pfam" id="PF00664">
    <property type="entry name" value="ABC_membrane"/>
    <property type="match status" value="1"/>
</dbReference>
<dbReference type="InterPro" id="IPR027417">
    <property type="entry name" value="P-loop_NTPase"/>
</dbReference>
<evidence type="ECO:0000256" key="1">
    <source>
        <dbReference type="ARBA" id="ARBA00004651"/>
    </source>
</evidence>
<dbReference type="SMART" id="SM00382">
    <property type="entry name" value="AAA"/>
    <property type="match status" value="1"/>
</dbReference>
<dbReference type="GO" id="GO:0015421">
    <property type="term" value="F:ABC-type oligopeptide transporter activity"/>
    <property type="evidence" value="ECO:0007669"/>
    <property type="project" value="TreeGrafter"/>
</dbReference>
<dbReference type="CDD" id="cd03228">
    <property type="entry name" value="ABCC_MRP_Like"/>
    <property type="match status" value="1"/>
</dbReference>
<feature type="domain" description="ABC transmembrane type-1" evidence="10">
    <location>
        <begin position="34"/>
        <end position="310"/>
    </location>
</feature>
<evidence type="ECO:0000256" key="6">
    <source>
        <dbReference type="ARBA" id="ARBA00023136"/>
    </source>
</evidence>
<reference evidence="12" key="1">
    <citation type="submission" date="2015-11" db="EMBL/GenBank/DDBJ databases">
        <authorList>
            <consortium name="Cross-ministerial Strategic Innovation Promotion Program (SIP) consortium"/>
            <person name="Tomihama T."/>
            <person name="Ikenaga M."/>
            <person name="Sakai M."/>
            <person name="Okubo T."/>
            <person name="Ikeda S."/>
        </authorList>
    </citation>
    <scope>NUCLEOTIDE SEQUENCE [LARGE SCALE GENOMIC DNA]</scope>
    <source>
        <strain evidence="12">S58</strain>
    </source>
</reference>
<keyword evidence="6 8" id="KW-0472">Membrane</keyword>
<evidence type="ECO:0000256" key="4">
    <source>
        <dbReference type="ARBA" id="ARBA00022840"/>
    </source>
</evidence>
<reference evidence="12" key="3">
    <citation type="submission" date="2016-02" db="EMBL/GenBank/DDBJ databases">
        <title>Draft genome of pathogenic Streptomyces sp. in Japan.</title>
        <authorList>
            <person name="Tomihama T."/>
            <person name="Ikenaga M."/>
            <person name="Sakai M."/>
            <person name="Okubo T."/>
            <person name="Ikeda S."/>
        </authorList>
    </citation>
    <scope>NUCLEOTIDE SEQUENCE [LARGE SCALE GENOMIC DNA]</scope>
    <source>
        <strain evidence="12">S58</strain>
    </source>
</reference>
<dbReference type="Pfam" id="PF00005">
    <property type="entry name" value="ABC_tran"/>
    <property type="match status" value="1"/>
</dbReference>
<dbReference type="Gene3D" id="3.40.50.300">
    <property type="entry name" value="P-loop containing nucleotide triphosphate hydrolases"/>
    <property type="match status" value="1"/>
</dbReference>
<dbReference type="InterPro" id="IPR039421">
    <property type="entry name" value="Type_1_exporter"/>
</dbReference>
<evidence type="ECO:0000256" key="3">
    <source>
        <dbReference type="ARBA" id="ARBA00022741"/>
    </source>
</evidence>
<dbReference type="PROSITE" id="PS00211">
    <property type="entry name" value="ABC_TRANSPORTER_1"/>
    <property type="match status" value="1"/>
</dbReference>
<dbReference type="RefSeq" id="WP_059078413.1">
    <property type="nucleotide sequence ID" value="NZ_BCMM01000002.1"/>
</dbReference>
<evidence type="ECO:0000256" key="2">
    <source>
        <dbReference type="ARBA" id="ARBA00022692"/>
    </source>
</evidence>
<feature type="transmembrane region" description="Helical" evidence="8">
    <location>
        <begin position="252"/>
        <end position="276"/>
    </location>
</feature>
<feature type="region of interest" description="Disordered" evidence="7">
    <location>
        <begin position="577"/>
        <end position="610"/>
    </location>
</feature>
<evidence type="ECO:0000256" key="5">
    <source>
        <dbReference type="ARBA" id="ARBA00022989"/>
    </source>
</evidence>
<dbReference type="SUPFAM" id="SSF52540">
    <property type="entry name" value="P-loop containing nucleoside triphosphate hydrolases"/>
    <property type="match status" value="1"/>
</dbReference>
<feature type="transmembrane region" description="Helical" evidence="8">
    <location>
        <begin position="145"/>
        <end position="164"/>
    </location>
</feature>
<feature type="transmembrane region" description="Helical" evidence="8">
    <location>
        <begin position="288"/>
        <end position="309"/>
    </location>
</feature>
<proteinExistence type="predicted"/>
<evidence type="ECO:0000259" key="10">
    <source>
        <dbReference type="PROSITE" id="PS50929"/>
    </source>
</evidence>
<dbReference type="Gene3D" id="1.20.1560.10">
    <property type="entry name" value="ABC transporter type 1, transmembrane domain"/>
    <property type="match status" value="1"/>
</dbReference>
<dbReference type="AlphaFoldDB" id="A0A100JIQ2"/>
<evidence type="ECO:0000259" key="9">
    <source>
        <dbReference type="PROSITE" id="PS50893"/>
    </source>
</evidence>
<dbReference type="EMBL" id="BCMM01000002">
    <property type="protein sequence ID" value="GAQ60264.1"/>
    <property type="molecule type" value="Genomic_DNA"/>
</dbReference>
<keyword evidence="5 8" id="KW-1133">Transmembrane helix</keyword>
<evidence type="ECO:0000256" key="8">
    <source>
        <dbReference type="SAM" id="Phobius"/>
    </source>
</evidence>
<dbReference type="GO" id="GO:0005524">
    <property type="term" value="F:ATP binding"/>
    <property type="evidence" value="ECO:0007669"/>
    <property type="project" value="UniProtKB-KW"/>
</dbReference>
<feature type="transmembrane region" description="Helical" evidence="8">
    <location>
        <begin position="170"/>
        <end position="187"/>
    </location>
</feature>
<dbReference type="InterPro" id="IPR003439">
    <property type="entry name" value="ABC_transporter-like_ATP-bd"/>
</dbReference>
<keyword evidence="4 11" id="KW-0067">ATP-binding</keyword>
<dbReference type="PROSITE" id="PS50929">
    <property type="entry name" value="ABC_TM1F"/>
    <property type="match status" value="1"/>
</dbReference>
<protein>
    <submittedName>
        <fullName evidence="11">Lipid A export ATP-binding/permease protein MsbA</fullName>
    </submittedName>
</protein>